<dbReference type="Proteomes" id="UP000549517">
    <property type="component" value="Unassembled WGS sequence"/>
</dbReference>
<dbReference type="EMBL" id="JABEMC010000001">
    <property type="protein sequence ID" value="NNG77815.1"/>
    <property type="molecule type" value="Genomic_DNA"/>
</dbReference>
<evidence type="ECO:0000313" key="2">
    <source>
        <dbReference type="Proteomes" id="UP000549517"/>
    </source>
</evidence>
<name>A0A849APN4_9MICO</name>
<sequence>MTTTPTTHTPTALARQAAEAKLPTAWRRVPCCGVCGDELTDETGEALAGVCEPCGLRFTPQGHAFYLDPTAEPCGAACDSKWHAPNRILPGIAYACGTCILPAGHPSTFHEQACQQVPNQESAR</sequence>
<proteinExistence type="predicted"/>
<dbReference type="AlphaFoldDB" id="A0A849APN4"/>
<comment type="caution">
    <text evidence="1">The sequence shown here is derived from an EMBL/GenBank/DDBJ whole genome shotgun (WGS) entry which is preliminary data.</text>
</comment>
<evidence type="ECO:0000313" key="1">
    <source>
        <dbReference type="EMBL" id="NNG77815.1"/>
    </source>
</evidence>
<dbReference type="RefSeq" id="WP_170273059.1">
    <property type="nucleotide sequence ID" value="NZ_BAAAKH010000002.1"/>
</dbReference>
<gene>
    <name evidence="1" type="ORF">HLA91_00260</name>
</gene>
<protein>
    <submittedName>
        <fullName evidence="1">Uncharacterized protein</fullName>
    </submittedName>
</protein>
<organism evidence="1 2">
    <name type="scientific">Brevibacterium luteolum</name>
    <dbReference type="NCBI Taxonomy" id="199591"/>
    <lineage>
        <taxon>Bacteria</taxon>
        <taxon>Bacillati</taxon>
        <taxon>Actinomycetota</taxon>
        <taxon>Actinomycetes</taxon>
        <taxon>Micrococcales</taxon>
        <taxon>Brevibacteriaceae</taxon>
        <taxon>Brevibacterium</taxon>
    </lineage>
</organism>
<accession>A0A849APN4</accession>
<reference evidence="1 2" key="1">
    <citation type="submission" date="2020-05" db="EMBL/GenBank/DDBJ databases">
        <title>MicrobeNet Type strains.</title>
        <authorList>
            <person name="Nicholson A.C."/>
        </authorList>
    </citation>
    <scope>NUCLEOTIDE SEQUENCE [LARGE SCALE GENOMIC DNA]</scope>
    <source>
        <strain evidence="1 2">CCUG 46604</strain>
    </source>
</reference>